<dbReference type="EnsemblPlants" id="AVESA.00010b.r2.4AG0586220.1">
    <property type="protein sequence ID" value="AVESA.00010b.r2.4AG0586220.1.CDS.1"/>
    <property type="gene ID" value="AVESA.00010b.r2.4AG0586220"/>
</dbReference>
<dbReference type="Proteomes" id="UP001732700">
    <property type="component" value="Chromosome 4A"/>
</dbReference>
<keyword evidence="2" id="KW-1185">Reference proteome</keyword>
<accession>A0ACD5W6V2</accession>
<evidence type="ECO:0000313" key="2">
    <source>
        <dbReference type="Proteomes" id="UP001732700"/>
    </source>
</evidence>
<sequence>MKKLFRMSDLGLLSYYLGIEVSQTEEGITLCQRSYAAKILEMAGLSSCNSCSTPMECRLKLVKDDGETAFDTTLYRSIIGSLRYLLNSRPDIAHAVGIVSRFMEKPSTSHWAAVKQILRYIQGTLSYGCHYRTGHGKPVLTGYSDSDHAGDTGDRKSTSGQAFFLGDNIVTWTSQKQKIVAISSCEAEYVAAAAATCQGVWLSRLLGEMQGQRAEKFRLLVDNMSAIALAKNPVHHDRSKHIDVKFHFIREAMEAGEVEIIHVGTQEQLADLLTKALGRVRFIELRQKLGVVKISKPS</sequence>
<reference evidence="1" key="2">
    <citation type="submission" date="2025-09" db="UniProtKB">
        <authorList>
            <consortium name="EnsemblPlants"/>
        </authorList>
    </citation>
    <scope>IDENTIFICATION</scope>
</reference>
<organism evidence="1 2">
    <name type="scientific">Avena sativa</name>
    <name type="common">Oat</name>
    <dbReference type="NCBI Taxonomy" id="4498"/>
    <lineage>
        <taxon>Eukaryota</taxon>
        <taxon>Viridiplantae</taxon>
        <taxon>Streptophyta</taxon>
        <taxon>Embryophyta</taxon>
        <taxon>Tracheophyta</taxon>
        <taxon>Spermatophyta</taxon>
        <taxon>Magnoliopsida</taxon>
        <taxon>Liliopsida</taxon>
        <taxon>Poales</taxon>
        <taxon>Poaceae</taxon>
        <taxon>BOP clade</taxon>
        <taxon>Pooideae</taxon>
        <taxon>Poodae</taxon>
        <taxon>Poeae</taxon>
        <taxon>Poeae Chloroplast Group 1 (Aveneae type)</taxon>
        <taxon>Aveninae</taxon>
        <taxon>Avena</taxon>
    </lineage>
</organism>
<proteinExistence type="predicted"/>
<protein>
    <submittedName>
        <fullName evidence="1">Uncharacterized protein</fullName>
    </submittedName>
</protein>
<reference evidence="1" key="1">
    <citation type="submission" date="2021-05" db="EMBL/GenBank/DDBJ databases">
        <authorList>
            <person name="Scholz U."/>
            <person name="Mascher M."/>
            <person name="Fiebig A."/>
        </authorList>
    </citation>
    <scope>NUCLEOTIDE SEQUENCE [LARGE SCALE GENOMIC DNA]</scope>
</reference>
<name>A0ACD5W6V2_AVESA</name>
<evidence type="ECO:0000313" key="1">
    <source>
        <dbReference type="EnsemblPlants" id="AVESA.00010b.r2.4AG0586220.1.CDS.1"/>
    </source>
</evidence>